<organism evidence="13 14">
    <name type="scientific">Beauveria bassiana (strain ARSEF 2860)</name>
    <name type="common">White muscardine disease fungus</name>
    <name type="synonym">Tritirachium shiotae</name>
    <dbReference type="NCBI Taxonomy" id="655819"/>
    <lineage>
        <taxon>Eukaryota</taxon>
        <taxon>Fungi</taxon>
        <taxon>Dikarya</taxon>
        <taxon>Ascomycota</taxon>
        <taxon>Pezizomycotina</taxon>
        <taxon>Sordariomycetes</taxon>
        <taxon>Hypocreomycetidae</taxon>
        <taxon>Hypocreales</taxon>
        <taxon>Cordycipitaceae</taxon>
        <taxon>Beauveria</taxon>
    </lineage>
</organism>
<keyword evidence="14" id="KW-1185">Reference proteome</keyword>
<feature type="active site" description="Proton acceptor; for dehydratase activity" evidence="9">
    <location>
        <position position="961"/>
    </location>
</feature>
<dbReference type="STRING" id="655819.J5J9J1"/>
<dbReference type="SMART" id="SM00823">
    <property type="entry name" value="PKS_PP"/>
    <property type="match status" value="1"/>
</dbReference>
<dbReference type="Pfam" id="PF00698">
    <property type="entry name" value="Acyl_transf_1"/>
    <property type="match status" value="1"/>
</dbReference>
<proteinExistence type="predicted"/>
<dbReference type="InterPro" id="IPR029063">
    <property type="entry name" value="SAM-dependent_MTases_sf"/>
</dbReference>
<dbReference type="RefSeq" id="XP_008603621.1">
    <property type="nucleotide sequence ID" value="XM_008605399.1"/>
</dbReference>
<dbReference type="Gene3D" id="3.40.50.150">
    <property type="entry name" value="Vaccinia Virus protein VP39"/>
    <property type="match status" value="1"/>
</dbReference>
<dbReference type="Proteomes" id="UP000002762">
    <property type="component" value="Unassembled WGS sequence"/>
</dbReference>
<evidence type="ECO:0000313" key="13">
    <source>
        <dbReference type="EMBL" id="EJP60751.1"/>
    </source>
</evidence>
<dbReference type="SUPFAM" id="SSF47336">
    <property type="entry name" value="ACP-like"/>
    <property type="match status" value="1"/>
</dbReference>
<dbReference type="InterPro" id="IPR013968">
    <property type="entry name" value="PKS_KR"/>
</dbReference>
<dbReference type="InterPro" id="IPR009081">
    <property type="entry name" value="PP-bd_ACP"/>
</dbReference>
<dbReference type="Gene3D" id="3.40.366.10">
    <property type="entry name" value="Malonyl-Coenzyme A Acyl Carrier Protein, domain 2"/>
    <property type="match status" value="1"/>
</dbReference>
<dbReference type="SUPFAM" id="SSF51735">
    <property type="entry name" value="NAD(P)-binding Rossmann-fold domains"/>
    <property type="match status" value="2"/>
</dbReference>
<dbReference type="InterPro" id="IPR042104">
    <property type="entry name" value="PKS_dehydratase_sf"/>
</dbReference>
<dbReference type="PROSITE" id="PS50075">
    <property type="entry name" value="CARRIER"/>
    <property type="match status" value="1"/>
</dbReference>
<dbReference type="GO" id="GO:0006633">
    <property type="term" value="P:fatty acid biosynthetic process"/>
    <property type="evidence" value="ECO:0007669"/>
    <property type="project" value="InterPro"/>
</dbReference>
<dbReference type="SMART" id="SM00826">
    <property type="entry name" value="PKS_DH"/>
    <property type="match status" value="1"/>
</dbReference>
<dbReference type="InterPro" id="IPR020841">
    <property type="entry name" value="PKS_Beta-ketoAc_synthase_dom"/>
</dbReference>
<dbReference type="SUPFAM" id="SSF50129">
    <property type="entry name" value="GroES-like"/>
    <property type="match status" value="1"/>
</dbReference>
<evidence type="ECO:0000256" key="4">
    <source>
        <dbReference type="ARBA" id="ARBA00022679"/>
    </source>
</evidence>
<dbReference type="Gene3D" id="3.40.50.720">
    <property type="entry name" value="NAD(P)-binding Rossmann-like Domain"/>
    <property type="match status" value="1"/>
</dbReference>
<dbReference type="Pfam" id="PF21089">
    <property type="entry name" value="PKS_DH_N"/>
    <property type="match status" value="1"/>
</dbReference>
<evidence type="ECO:0000256" key="1">
    <source>
        <dbReference type="ARBA" id="ARBA00005179"/>
    </source>
</evidence>
<dbReference type="PROSITE" id="PS52004">
    <property type="entry name" value="KS3_2"/>
    <property type="match status" value="1"/>
</dbReference>
<dbReference type="GO" id="GO:0031177">
    <property type="term" value="F:phosphopantetheine binding"/>
    <property type="evidence" value="ECO:0007669"/>
    <property type="project" value="InterPro"/>
</dbReference>
<dbReference type="Gene3D" id="3.90.180.10">
    <property type="entry name" value="Medium-chain alcohol dehydrogenases, catalytic domain"/>
    <property type="match status" value="1"/>
</dbReference>
<dbReference type="EMBL" id="JH725270">
    <property type="protein sequence ID" value="EJP60751.1"/>
    <property type="molecule type" value="Genomic_DNA"/>
</dbReference>
<dbReference type="InterPro" id="IPR001227">
    <property type="entry name" value="Ac_transferase_dom_sf"/>
</dbReference>
<feature type="region of interest" description="N-terminal hotdog fold" evidence="9">
    <location>
        <begin position="929"/>
        <end position="1061"/>
    </location>
</feature>
<accession>J5J9J1</accession>
<dbReference type="InterPro" id="IPR020843">
    <property type="entry name" value="ER"/>
</dbReference>
<keyword evidence="6" id="KW-0560">Oxidoreductase</keyword>
<dbReference type="Pfam" id="PF16197">
    <property type="entry name" value="KAsynt_C_assoc"/>
    <property type="match status" value="1"/>
</dbReference>
<keyword evidence="3" id="KW-0597">Phosphoprotein</keyword>
<keyword evidence="8" id="KW-0012">Acyltransferase</keyword>
<dbReference type="PROSITE" id="PS52019">
    <property type="entry name" value="PKS_MFAS_DH"/>
    <property type="match status" value="1"/>
</dbReference>
<protein>
    <submittedName>
        <fullName evidence="13">Polyketide synthase</fullName>
    </submittedName>
</protein>
<evidence type="ECO:0000256" key="9">
    <source>
        <dbReference type="PROSITE-ProRule" id="PRU01363"/>
    </source>
</evidence>
<dbReference type="InParanoid" id="J5J9J1"/>
<feature type="region of interest" description="C-terminal hotdog fold" evidence="9">
    <location>
        <begin position="1080"/>
        <end position="1239"/>
    </location>
</feature>
<feature type="domain" description="Ketosynthase family 3 (KS3)" evidence="11">
    <location>
        <begin position="4"/>
        <end position="426"/>
    </location>
</feature>
<dbReference type="InterPro" id="IPR036736">
    <property type="entry name" value="ACP-like_sf"/>
</dbReference>
<dbReference type="Pfam" id="PF00550">
    <property type="entry name" value="PP-binding"/>
    <property type="match status" value="1"/>
</dbReference>
<dbReference type="InterPro" id="IPR016039">
    <property type="entry name" value="Thiolase-like"/>
</dbReference>
<dbReference type="SMART" id="SM00829">
    <property type="entry name" value="PKS_ER"/>
    <property type="match status" value="1"/>
</dbReference>
<dbReference type="Gene3D" id="3.40.47.10">
    <property type="match status" value="1"/>
</dbReference>
<sequence>MQNNSAIAVIGLAYRAPGTGAKNMWEYLAEAKCAWSGVPPDRFDHGANHCNGFRKPGLLSATGAHFLPDDVYSFDAPFFNLRPDEARAMDPQHRMILECALEAMESAGIRLTDLSGTNTGVFSAVGSSDHVQQVSEDLSYTTKWTAIGNAACMFANRLSYFCNLTGPSITLDAACASSGYAFHMACQSIRSGECNAAFVAASHLILGPTLWSHLDNMGATSLEGKCFSYDEKASGFGRGEGGACLLVKRLDDAIRSGDPVLAVIRNTACNHSGRSDGITVPNAEMQEDLLRRVHEEAGLNPAQTPVVEGHGPGTPVGDPIEAGAFASVLARERTPSTPLYIGSVKSNFGHLEMASGIISIIKAILMVQHGQVLPTAHFEQLNKSIRGKEKLKVTKSLVPWPLGALKRVCVTNFGFGGSNVAIIVDESPNLLTPPRPEPAKGRDNGGLRLFVLSSKSEKSLSGYVSSFVKYLDTTPDSDDFLKHLSFTLGQRRTHHAHRLATVADSVSGLKDGLLSSKIRKIADISLAFVFTGQGAHLRYAQMSVDLQRYERFAATLDQAEACLCDLGAGWSLKEELNKPEAESRIHDAEISQPACTAVQLALVSLLQSWGVKPAAVMGHSSGEIAAAFAAGLISFQAAVAIAYFRGLAAARLRGVRGKAGAMLALGVGPDEASDLLRELDMHATIGAINSHQSVTISGDVSAIEMLHHIAQERGLFTRRLKVDIAYHSHHMEEVADFYLEGIQAYCPEDAGEYCSGGVESPPIFVSSVTGRVIETAAIDATYWVKNLLQPVLFRDAVIALYDILNRTRCARPTSKYSSAIIEIGPHATLKSPIQQTLQELQKLKSPNLAPCSYHSSILRGTSGSESLLRLLGNLFSMGTVLDFGQVNRVDIHDARVLTNLPAYEWDKSVRYVHKSRIMESKLHPGHDYDPLIGWKIPYCDGSEHKFRQVLTLDEMPWIRDHNVTKAVIFPMTGYLSMAIQALRRVIPTVPGSFILREYHNKRSLEIAEDERIDLTTCLRPAATGTENFSSSSWTFEILSWAPGIDWTQHCYGFIEATTDQIAMNTSTLISSAKRIGSDTLQERDAERLYDLHGTDGTTYGPAFRKISRFWESASWTVSEITLDDTKPFLPTQYDSSLVVDPVFLDTCLQGMGPFRTINEKRAAYVPNYVSRLRVSNKLPASLAKPPVITSVTRLLSREAKVGNLDVSVAVFAQCSPGVLVPVAEFESVSFQSVTVASIQDEVASLPSSYCWETVPVLDFVGKEVSKVISSDPLSEHEYAERAKFNSAALYYMDRTLNEMEGQELPILPPHLAKFHLWAKTIIGQEKSAVRHQPVEILADVADCDAQGQLICRVGEHLPRILRGEVQPLEIMLTDDLLSRFYEEHKGYARGNRILARFARHLSDIKMGMRVLEIGGGTGAATLPVMEELSQGGDSLPEYLSYTFTDVSAGLFEKAKKKLSRWTKQVAFKRLDITQDPTQQGFTLESFDLVISSNVLHATPNIAVAIRHIRSLLKPNGKLLLLEATCHPPQYLPFALLPGWWPFEDEHRPGNDGPMISETAWHHLLVAQGFSGVDSSMVESKDPADGVLTVMCSTRVNTNNDDDGAPTSIYVREVDDVGFVNTVAGHVAMELQRRVAVKTFGELRAADGELCIVLDSPDQSILTDLSPGLFQTLKEALLETSRLLWVIPEGHHPDAQAIKGILRTVRLETDIRALLLFENVPPTEEGAKRVAQVAKRLQDSELGRNHDQDFVWENDMICIPRLRQLAGARESYASETGIPLLKLQSFWQADRTVAMTVDTVGSLDSIYFGRTATHSLPLADNDIIIRVEAAGVNFRDLLLVLGSIPWMNPGFEGAGVVVHVGSGVANLCPGDRVLYSCLEGGGFSNHVRIPAWAAARIPDELSSVDAAGLPVAYITAIMAIMRIGRLRKEESVLIHAASGAVGQACIALAQNIGARVFVTAGSAEKREFLRQRFGIPMDYIFSSRTSAFRDAILCKTDRKGVNVVINSSSGHLLQATWELMADFGRFVEIGKVDLLKNSYLPLRPFERCVSFTSIDLRQQFTKQPKEMAECFSILIDLLQRQIVVPIRPVNIIPISHIADGLRKLQSGKNIGKIVASLGPDDCVLAESTPSRSLSTTGRLLRSDVTYLITGGTGGIGISLAQWMVENGACNVILLGRSGSSRTEVKQLLALYTGTDINVKALSCDVGAREDLERVLRSVQSLPPIHGVIHGAMHLRDSLLQNATYEDWHEIRMPRVQGAWNLHELLPKLDFFIILSSYGGATGNVGQSIYAGTSTFFDAFSTYRNSHGQHTVSVSLPLVLDVGYAVKQGLTEDLKAALGATLTEAHLRTLIKGAIIGPSSSLNAGGKAMSFTLASGDDASQQSWQLFHPRDLVQRTNSKMLVPGFENLLGKRVDGSHNHDPLLHLLEHLLDKVSSITMIERDEVHADAPLRNYGLDSLISVELRNWIRRQTKVELPLPRIVGAKNLRTLAQNILAQKEPQN</sequence>
<dbReference type="Pfam" id="PF02801">
    <property type="entry name" value="Ketoacyl-synt_C"/>
    <property type="match status" value="1"/>
</dbReference>
<dbReference type="InterPro" id="IPR016036">
    <property type="entry name" value="Malonyl_transacylase_ACP-bd"/>
</dbReference>
<reference evidence="13 14" key="1">
    <citation type="journal article" date="2012" name="Sci. Rep.">
        <title>Genomic perspectives on the evolution of fungal entomopathogenicity in Beauveria bassiana.</title>
        <authorList>
            <person name="Xiao G."/>
            <person name="Ying S.H."/>
            <person name="Zheng P."/>
            <person name="Wang Z.L."/>
            <person name="Zhang S."/>
            <person name="Xie X.Q."/>
            <person name="Shang Y."/>
            <person name="St Leger R.J."/>
            <person name="Zhao G.P."/>
            <person name="Wang C."/>
            <person name="Feng M.G."/>
        </authorList>
    </citation>
    <scope>NUCLEOTIDE SEQUENCE [LARGE SCALE GENOMIC DNA]</scope>
    <source>
        <strain evidence="13 14">ARSEF 2860</strain>
    </source>
</reference>
<keyword evidence="5" id="KW-0521">NADP</keyword>
<dbReference type="GO" id="GO:0004312">
    <property type="term" value="F:fatty acid synthase activity"/>
    <property type="evidence" value="ECO:0007669"/>
    <property type="project" value="TreeGrafter"/>
</dbReference>
<evidence type="ECO:0000313" key="14">
    <source>
        <dbReference type="Proteomes" id="UP000002762"/>
    </source>
</evidence>
<dbReference type="InterPro" id="IPR014031">
    <property type="entry name" value="Ketoacyl_synth_C"/>
</dbReference>
<dbReference type="InterPro" id="IPR049551">
    <property type="entry name" value="PKS_DH_C"/>
</dbReference>
<dbReference type="Pfam" id="PF08240">
    <property type="entry name" value="ADH_N"/>
    <property type="match status" value="1"/>
</dbReference>
<evidence type="ECO:0000259" key="11">
    <source>
        <dbReference type="PROSITE" id="PS52004"/>
    </source>
</evidence>
<dbReference type="Gene3D" id="3.10.129.110">
    <property type="entry name" value="Polyketide synthase dehydratase"/>
    <property type="match status" value="1"/>
</dbReference>
<evidence type="ECO:0000259" key="12">
    <source>
        <dbReference type="PROSITE" id="PS52019"/>
    </source>
</evidence>
<gene>
    <name evidence="13" type="ORF">BBA_10302</name>
</gene>
<dbReference type="CDD" id="cd05195">
    <property type="entry name" value="enoyl_red"/>
    <property type="match status" value="1"/>
</dbReference>
<dbReference type="SMART" id="SM00827">
    <property type="entry name" value="PKS_AT"/>
    <property type="match status" value="1"/>
</dbReference>
<keyword evidence="2" id="KW-0596">Phosphopantetheine</keyword>
<dbReference type="PROSITE" id="PS00606">
    <property type="entry name" value="KS3_1"/>
    <property type="match status" value="1"/>
</dbReference>
<dbReference type="GO" id="GO:0016491">
    <property type="term" value="F:oxidoreductase activity"/>
    <property type="evidence" value="ECO:0007669"/>
    <property type="project" value="UniProtKB-KW"/>
</dbReference>
<dbReference type="Pfam" id="PF08242">
    <property type="entry name" value="Methyltransf_12"/>
    <property type="match status" value="1"/>
</dbReference>
<dbReference type="CDD" id="cd02440">
    <property type="entry name" value="AdoMet_MTases"/>
    <property type="match status" value="1"/>
</dbReference>
<dbReference type="InterPro" id="IPR020807">
    <property type="entry name" value="PKS_DH"/>
</dbReference>
<evidence type="ECO:0000256" key="8">
    <source>
        <dbReference type="ARBA" id="ARBA00023315"/>
    </source>
</evidence>
<dbReference type="CDD" id="cd00833">
    <property type="entry name" value="PKS"/>
    <property type="match status" value="1"/>
</dbReference>
<dbReference type="InterPro" id="IPR050091">
    <property type="entry name" value="PKS_NRPS_Biosynth_Enz"/>
</dbReference>
<evidence type="ECO:0000256" key="2">
    <source>
        <dbReference type="ARBA" id="ARBA00022450"/>
    </source>
</evidence>
<dbReference type="InterPro" id="IPR057326">
    <property type="entry name" value="KR_dom"/>
</dbReference>
<dbReference type="InterPro" id="IPR049900">
    <property type="entry name" value="PKS_mFAS_DH"/>
</dbReference>
<dbReference type="SMART" id="SM00822">
    <property type="entry name" value="PKS_KR"/>
    <property type="match status" value="1"/>
</dbReference>
<feature type="domain" description="Carrier" evidence="10">
    <location>
        <begin position="2418"/>
        <end position="2495"/>
    </location>
</feature>
<evidence type="ECO:0000259" key="10">
    <source>
        <dbReference type="PROSITE" id="PS50075"/>
    </source>
</evidence>
<dbReference type="Pfam" id="PF00109">
    <property type="entry name" value="ketoacyl-synt"/>
    <property type="match status" value="1"/>
</dbReference>
<comment type="pathway">
    <text evidence="1">Secondary metabolite biosynthesis.</text>
</comment>
<dbReference type="PANTHER" id="PTHR43775:SF29">
    <property type="entry name" value="ASPERFURANONE POLYKETIDE SYNTHASE AFOG-RELATED"/>
    <property type="match status" value="1"/>
</dbReference>
<dbReference type="Pfam" id="PF08659">
    <property type="entry name" value="KR"/>
    <property type="match status" value="1"/>
</dbReference>
<keyword evidence="7" id="KW-0511">Multifunctional enzyme</keyword>
<dbReference type="Gene3D" id="1.10.1200.10">
    <property type="entry name" value="ACP-like"/>
    <property type="match status" value="1"/>
</dbReference>
<dbReference type="InterPro" id="IPR013217">
    <property type="entry name" value="Methyltransf_12"/>
</dbReference>
<evidence type="ECO:0000256" key="7">
    <source>
        <dbReference type="ARBA" id="ARBA00023268"/>
    </source>
</evidence>
<dbReference type="InterPro" id="IPR036291">
    <property type="entry name" value="NAD(P)-bd_dom_sf"/>
</dbReference>
<dbReference type="SUPFAM" id="SSF55048">
    <property type="entry name" value="Probable ACP-binding domain of malonyl-CoA ACP transacylase"/>
    <property type="match status" value="1"/>
</dbReference>
<dbReference type="InterPro" id="IPR018201">
    <property type="entry name" value="Ketoacyl_synth_AS"/>
</dbReference>
<dbReference type="InterPro" id="IPR013154">
    <property type="entry name" value="ADH-like_N"/>
</dbReference>
<evidence type="ECO:0000256" key="3">
    <source>
        <dbReference type="ARBA" id="ARBA00022553"/>
    </source>
</evidence>
<dbReference type="SUPFAM" id="SSF52151">
    <property type="entry name" value="FabD/lysophospholipase-like"/>
    <property type="match status" value="1"/>
</dbReference>
<dbReference type="SUPFAM" id="SSF53335">
    <property type="entry name" value="S-adenosyl-L-methionine-dependent methyltransferases"/>
    <property type="match status" value="1"/>
</dbReference>
<dbReference type="InterPro" id="IPR014030">
    <property type="entry name" value="Ketoacyl_synth_N"/>
</dbReference>
<dbReference type="InterPro" id="IPR014043">
    <property type="entry name" value="Acyl_transferase_dom"/>
</dbReference>
<dbReference type="SUPFAM" id="SSF53901">
    <property type="entry name" value="Thiolase-like"/>
    <property type="match status" value="1"/>
</dbReference>
<dbReference type="PANTHER" id="PTHR43775">
    <property type="entry name" value="FATTY ACID SYNTHASE"/>
    <property type="match status" value="1"/>
</dbReference>
<dbReference type="GO" id="GO:0004315">
    <property type="term" value="F:3-oxoacyl-[acyl-carrier-protein] synthase activity"/>
    <property type="evidence" value="ECO:0007669"/>
    <property type="project" value="InterPro"/>
</dbReference>
<feature type="active site" description="Proton donor; for dehydratase activity" evidence="9">
    <location>
        <position position="1145"/>
    </location>
</feature>
<keyword evidence="4" id="KW-0808">Transferase</keyword>
<dbReference type="HOGENOM" id="CLU_000022_31_0_1"/>
<dbReference type="InterPro" id="IPR016035">
    <property type="entry name" value="Acyl_Trfase/lysoPLipase"/>
</dbReference>
<dbReference type="InterPro" id="IPR011032">
    <property type="entry name" value="GroES-like_sf"/>
</dbReference>
<dbReference type="GeneID" id="19893314"/>
<dbReference type="GO" id="GO:0044550">
    <property type="term" value="P:secondary metabolite biosynthetic process"/>
    <property type="evidence" value="ECO:0007669"/>
    <property type="project" value="TreeGrafter"/>
</dbReference>
<dbReference type="Pfam" id="PF00107">
    <property type="entry name" value="ADH_zinc_N"/>
    <property type="match status" value="1"/>
</dbReference>
<dbReference type="SMART" id="SM00825">
    <property type="entry name" value="PKS_KS"/>
    <property type="match status" value="1"/>
</dbReference>
<dbReference type="InterPro" id="IPR020806">
    <property type="entry name" value="PKS_PP-bd"/>
</dbReference>
<dbReference type="InterPro" id="IPR032821">
    <property type="entry name" value="PKS_assoc"/>
</dbReference>
<evidence type="ECO:0000256" key="5">
    <source>
        <dbReference type="ARBA" id="ARBA00022857"/>
    </source>
</evidence>
<name>J5J9J1_BEAB2</name>
<dbReference type="InterPro" id="IPR049552">
    <property type="entry name" value="PKS_DH_N"/>
</dbReference>
<dbReference type="InterPro" id="IPR013149">
    <property type="entry name" value="ADH-like_C"/>
</dbReference>
<feature type="domain" description="PKS/mFAS DH" evidence="12">
    <location>
        <begin position="929"/>
        <end position="1239"/>
    </location>
</feature>
<dbReference type="Pfam" id="PF14765">
    <property type="entry name" value="PS-DH"/>
    <property type="match status" value="1"/>
</dbReference>
<evidence type="ECO:0000256" key="6">
    <source>
        <dbReference type="ARBA" id="ARBA00023002"/>
    </source>
</evidence>